<evidence type="ECO:0008006" key="5">
    <source>
        <dbReference type="Google" id="ProtNLM"/>
    </source>
</evidence>
<proteinExistence type="predicted"/>
<comment type="caution">
    <text evidence="3">The sequence shown here is derived from an EMBL/GenBank/DDBJ whole genome shotgun (WGS) entry which is preliminary data.</text>
</comment>
<evidence type="ECO:0000256" key="1">
    <source>
        <dbReference type="ARBA" id="ARBA00022801"/>
    </source>
</evidence>
<evidence type="ECO:0000313" key="3">
    <source>
        <dbReference type="EMBL" id="KAJ7302310.1"/>
    </source>
</evidence>
<sequence>MTVALGPSTFAAPGAFPTSIFGSYYNDPTQTSSQVQPVISDPVTNVVYPLSLTSPDTIPLLDTKDPTPFPPPASADAIVAAAIRQIQLIASPNTPSSPFINDLCAACQAVLLPAKFAFLAAPSEGASIAVALCEALNLAGSTEACEVGFGQFGLANVVTQVISNADVAGYDGQAICFAFGNGACPRPPTTPLNLTARRAPSGERLKVLHLSDFHIDPRFKTGAEANCSSGLCCREDAFAQSSPNATLMPAPRFGSYLCDTPYALALAALESVPVLTGTLGTGFNFTIYTGDLVSHDPMNELSRDYVLYTEASLPLSFLLVLLSRPQTVVYDLFKKTLGSGPVYAALGNHDTQQSAQDSPGVYGDFLYKTLVH</sequence>
<name>A0AAD6Z057_9AGAR</name>
<dbReference type="GO" id="GO:0008081">
    <property type="term" value="F:phosphoric diester hydrolase activity"/>
    <property type="evidence" value="ECO:0007669"/>
    <property type="project" value="TreeGrafter"/>
</dbReference>
<dbReference type="GO" id="GO:0005615">
    <property type="term" value="C:extracellular space"/>
    <property type="evidence" value="ECO:0007669"/>
    <property type="project" value="TreeGrafter"/>
</dbReference>
<dbReference type="AlphaFoldDB" id="A0AAD6Z057"/>
<dbReference type="InterPro" id="IPR029052">
    <property type="entry name" value="Metallo-depent_PP-like"/>
</dbReference>
<keyword evidence="4" id="KW-1185">Reference proteome</keyword>
<reference evidence="3" key="1">
    <citation type="submission" date="2023-03" db="EMBL/GenBank/DDBJ databases">
        <title>Massive genome expansion in bonnet fungi (Mycena s.s.) driven by repeated elements and novel gene families across ecological guilds.</title>
        <authorList>
            <consortium name="Lawrence Berkeley National Laboratory"/>
            <person name="Harder C.B."/>
            <person name="Miyauchi S."/>
            <person name="Viragh M."/>
            <person name="Kuo A."/>
            <person name="Thoen E."/>
            <person name="Andreopoulos B."/>
            <person name="Lu D."/>
            <person name="Skrede I."/>
            <person name="Drula E."/>
            <person name="Henrissat B."/>
            <person name="Morin E."/>
            <person name="Kohler A."/>
            <person name="Barry K."/>
            <person name="LaButti K."/>
            <person name="Morin E."/>
            <person name="Salamov A."/>
            <person name="Lipzen A."/>
            <person name="Mereny Z."/>
            <person name="Hegedus B."/>
            <person name="Baldrian P."/>
            <person name="Stursova M."/>
            <person name="Weitz H."/>
            <person name="Taylor A."/>
            <person name="Grigoriev I.V."/>
            <person name="Nagy L.G."/>
            <person name="Martin F."/>
            <person name="Kauserud H."/>
        </authorList>
    </citation>
    <scope>NUCLEOTIDE SEQUENCE</scope>
    <source>
        <strain evidence="3">CBHHK002</strain>
    </source>
</reference>
<dbReference type="PANTHER" id="PTHR10340">
    <property type="entry name" value="SPHINGOMYELIN PHOSPHODIESTERASE"/>
    <property type="match status" value="1"/>
</dbReference>
<gene>
    <name evidence="3" type="ORF">DFH08DRAFT_978031</name>
</gene>
<keyword evidence="1" id="KW-0378">Hydrolase</keyword>
<evidence type="ECO:0000313" key="4">
    <source>
        <dbReference type="Proteomes" id="UP001218218"/>
    </source>
</evidence>
<keyword evidence="2" id="KW-0325">Glycoprotein</keyword>
<protein>
    <recommendedName>
        <fullName evidence="5">Calcineurin-like phosphoesterase domain-containing protein</fullName>
    </recommendedName>
</protein>
<organism evidence="3 4">
    <name type="scientific">Mycena albidolilacea</name>
    <dbReference type="NCBI Taxonomy" id="1033008"/>
    <lineage>
        <taxon>Eukaryota</taxon>
        <taxon>Fungi</taxon>
        <taxon>Dikarya</taxon>
        <taxon>Basidiomycota</taxon>
        <taxon>Agaricomycotina</taxon>
        <taxon>Agaricomycetes</taxon>
        <taxon>Agaricomycetidae</taxon>
        <taxon>Agaricales</taxon>
        <taxon>Marasmiineae</taxon>
        <taxon>Mycenaceae</taxon>
        <taxon>Mycena</taxon>
    </lineage>
</organism>
<dbReference type="SUPFAM" id="SSF56300">
    <property type="entry name" value="Metallo-dependent phosphatases"/>
    <property type="match status" value="1"/>
</dbReference>
<evidence type="ECO:0000256" key="2">
    <source>
        <dbReference type="ARBA" id="ARBA00023180"/>
    </source>
</evidence>
<dbReference type="PANTHER" id="PTHR10340:SF27">
    <property type="entry name" value="ACL091CP"/>
    <property type="match status" value="1"/>
</dbReference>
<dbReference type="Proteomes" id="UP001218218">
    <property type="component" value="Unassembled WGS sequence"/>
</dbReference>
<accession>A0AAD6Z057</accession>
<dbReference type="EMBL" id="JARIHO010000118">
    <property type="protein sequence ID" value="KAJ7302310.1"/>
    <property type="molecule type" value="Genomic_DNA"/>
</dbReference>